<dbReference type="InterPro" id="IPR009091">
    <property type="entry name" value="RCC1/BLIP-II"/>
</dbReference>
<comment type="caution">
    <text evidence="2">The sequence shown here is derived from an EMBL/GenBank/DDBJ whole genome shotgun (WGS) entry which is preliminary data.</text>
</comment>
<evidence type="ECO:0000313" key="3">
    <source>
        <dbReference type="Proteomes" id="UP001165082"/>
    </source>
</evidence>
<sequence length="224" mass="22737">MLRSLITKSFSPASSFASPIASSFTSVALRRLSTSVYMFGDSKAIPTLSPTDGNITSPRKLDLDQLASEMFGEEGSGGRTVEAVYAGKGRATCMVWRGQGKSDVLTLHAPSVPSLGGRSGVVGTEGVERINQVSIGDKHAVVVGEDGAGAGVTMSMGWAGGVNDGYGNLGLGSNIGDDTGVVEEPTRVVSLDEDGTPLDGVSAAGTHTVGLSKVTNEVLTTGSG</sequence>
<organism evidence="2 3">
    <name type="scientific">Triparma retinervis</name>
    <dbReference type="NCBI Taxonomy" id="2557542"/>
    <lineage>
        <taxon>Eukaryota</taxon>
        <taxon>Sar</taxon>
        <taxon>Stramenopiles</taxon>
        <taxon>Ochrophyta</taxon>
        <taxon>Bolidophyceae</taxon>
        <taxon>Parmales</taxon>
        <taxon>Triparmaceae</taxon>
        <taxon>Triparma</taxon>
    </lineage>
</organism>
<dbReference type="PROSITE" id="PS50012">
    <property type="entry name" value="RCC1_3"/>
    <property type="match status" value="1"/>
</dbReference>
<keyword evidence="3" id="KW-1185">Reference proteome</keyword>
<evidence type="ECO:0000256" key="1">
    <source>
        <dbReference type="PROSITE-ProRule" id="PRU00235"/>
    </source>
</evidence>
<proteinExistence type="predicted"/>
<dbReference type="Gene3D" id="2.130.10.30">
    <property type="entry name" value="Regulator of chromosome condensation 1/beta-lactamase-inhibitor protein II"/>
    <property type="match status" value="1"/>
</dbReference>
<reference evidence="2" key="1">
    <citation type="submission" date="2022-07" db="EMBL/GenBank/DDBJ databases">
        <title>Genome analysis of Parmales, a sister group of diatoms, reveals the evolutionary specialization of diatoms from phago-mixotrophs to photoautotrophs.</title>
        <authorList>
            <person name="Ban H."/>
            <person name="Sato S."/>
            <person name="Yoshikawa S."/>
            <person name="Kazumasa Y."/>
            <person name="Nakamura Y."/>
            <person name="Ichinomiya M."/>
            <person name="Saitoh K."/>
            <person name="Sato N."/>
            <person name="Blanc-Mathieu R."/>
            <person name="Endo H."/>
            <person name="Kuwata A."/>
            <person name="Ogata H."/>
        </authorList>
    </citation>
    <scope>NUCLEOTIDE SEQUENCE</scope>
</reference>
<dbReference type="InterPro" id="IPR000408">
    <property type="entry name" value="Reg_chr_condens"/>
</dbReference>
<dbReference type="AlphaFoldDB" id="A0A9W7E2N6"/>
<dbReference type="EMBL" id="BRXZ01002505">
    <property type="protein sequence ID" value="GMH63618.1"/>
    <property type="molecule type" value="Genomic_DNA"/>
</dbReference>
<feature type="non-terminal residue" evidence="2">
    <location>
        <position position="224"/>
    </location>
</feature>
<feature type="repeat" description="RCC1" evidence="1">
    <location>
        <begin position="155"/>
        <end position="214"/>
    </location>
</feature>
<dbReference type="Proteomes" id="UP001165082">
    <property type="component" value="Unassembled WGS sequence"/>
</dbReference>
<accession>A0A9W7E2N6</accession>
<name>A0A9W7E2N6_9STRA</name>
<evidence type="ECO:0000313" key="2">
    <source>
        <dbReference type="EMBL" id="GMH63618.1"/>
    </source>
</evidence>
<gene>
    <name evidence="2" type="ORF">TrRE_jg2247</name>
</gene>
<protein>
    <submittedName>
        <fullName evidence="2">Uncharacterized protein</fullName>
    </submittedName>
</protein>